<dbReference type="Proteomes" id="UP000829354">
    <property type="component" value="Chromosome IV"/>
</dbReference>
<keyword evidence="5" id="KW-1185">Reference proteome</keyword>
<gene>
    <name evidence="2" type="ORF">L3Y34_003965</name>
    <name evidence="3" type="ORF">L5515_011088</name>
</gene>
<name>A0AAE9JGH5_CAEBR</name>
<sequence>MSNLVPIHKSLESSLVDVPLLSKEVDESDDLVVYEESVTSFKPIILLVVCFVLATWLYVNFAFTKSES</sequence>
<accession>A0AAE9JGH5</accession>
<dbReference type="Proteomes" id="UP000827892">
    <property type="component" value="Chromosome IV"/>
</dbReference>
<reference evidence="2 4" key="2">
    <citation type="submission" date="2022-05" db="EMBL/GenBank/DDBJ databases">
        <title>Chromosome-level reference genomes for two strains of Caenorhabditis briggsae: an improved platform for comparative genomics.</title>
        <authorList>
            <person name="Stevens L."/>
            <person name="Andersen E.C."/>
        </authorList>
    </citation>
    <scope>NUCLEOTIDE SEQUENCE [LARGE SCALE GENOMIC DNA]</scope>
    <source>
        <strain evidence="2">QX1410_ONT</strain>
        <tissue evidence="2">Whole-organism</tissue>
    </source>
</reference>
<reference evidence="3 5" key="1">
    <citation type="submission" date="2022-04" db="EMBL/GenBank/DDBJ databases">
        <title>Chromosome-level reference genomes for two strains of Caenorhabditis briggsae: an improved platform for comparative genomics.</title>
        <authorList>
            <person name="Stevens L."/>
            <person name="Andersen E."/>
        </authorList>
    </citation>
    <scope>NUCLEOTIDE SEQUENCE [LARGE SCALE GENOMIC DNA]</scope>
    <source>
        <strain evidence="3">VX34</strain>
        <tissue evidence="3">Whole-organism</tissue>
    </source>
</reference>
<dbReference type="AlphaFoldDB" id="A0AAE9JGH5"/>
<keyword evidence="1" id="KW-0472">Membrane</keyword>
<evidence type="ECO:0000313" key="4">
    <source>
        <dbReference type="Proteomes" id="UP000827892"/>
    </source>
</evidence>
<evidence type="ECO:0000313" key="5">
    <source>
        <dbReference type="Proteomes" id="UP000829354"/>
    </source>
</evidence>
<evidence type="ECO:0000256" key="1">
    <source>
        <dbReference type="SAM" id="Phobius"/>
    </source>
</evidence>
<evidence type="ECO:0000313" key="3">
    <source>
        <dbReference type="EMBL" id="UMM28101.1"/>
    </source>
</evidence>
<organism evidence="3 5">
    <name type="scientific">Caenorhabditis briggsae</name>
    <dbReference type="NCBI Taxonomy" id="6238"/>
    <lineage>
        <taxon>Eukaryota</taxon>
        <taxon>Metazoa</taxon>
        <taxon>Ecdysozoa</taxon>
        <taxon>Nematoda</taxon>
        <taxon>Chromadorea</taxon>
        <taxon>Rhabditida</taxon>
        <taxon>Rhabditina</taxon>
        <taxon>Rhabditomorpha</taxon>
        <taxon>Rhabditoidea</taxon>
        <taxon>Rhabditidae</taxon>
        <taxon>Peloderinae</taxon>
        <taxon>Caenorhabditis</taxon>
    </lineage>
</organism>
<dbReference type="EMBL" id="CP092623">
    <property type="protein sequence ID" value="UMM28101.1"/>
    <property type="molecule type" value="Genomic_DNA"/>
</dbReference>
<keyword evidence="1" id="KW-0812">Transmembrane</keyword>
<protein>
    <recommendedName>
        <fullName evidence="6">Transmembrane protein</fullName>
    </recommendedName>
</protein>
<evidence type="ECO:0000313" key="2">
    <source>
        <dbReference type="EMBL" id="ULT94890.1"/>
    </source>
</evidence>
<evidence type="ECO:0008006" key="6">
    <source>
        <dbReference type="Google" id="ProtNLM"/>
    </source>
</evidence>
<proteinExistence type="predicted"/>
<keyword evidence="1" id="KW-1133">Transmembrane helix</keyword>
<dbReference type="EMBL" id="CP090894">
    <property type="protein sequence ID" value="ULT94890.1"/>
    <property type="molecule type" value="Genomic_DNA"/>
</dbReference>
<feature type="transmembrane region" description="Helical" evidence="1">
    <location>
        <begin position="44"/>
        <end position="63"/>
    </location>
</feature>